<dbReference type="PROSITE" id="PS51419">
    <property type="entry name" value="RAB"/>
    <property type="match status" value="1"/>
</dbReference>
<dbReference type="GO" id="GO:0005525">
    <property type="term" value="F:GTP binding"/>
    <property type="evidence" value="ECO:0007669"/>
    <property type="project" value="UniProtKB-KW"/>
</dbReference>
<dbReference type="PRINTS" id="PR00449">
    <property type="entry name" value="RASTRNSFRMNG"/>
</dbReference>
<dbReference type="Pfam" id="PF00071">
    <property type="entry name" value="Ras"/>
    <property type="match status" value="1"/>
</dbReference>
<evidence type="ECO:0000256" key="1">
    <source>
        <dbReference type="ARBA" id="ARBA00022741"/>
    </source>
</evidence>
<dbReference type="InterPro" id="IPR027417">
    <property type="entry name" value="P-loop_NTPase"/>
</dbReference>
<dbReference type="SMART" id="SM00174">
    <property type="entry name" value="RHO"/>
    <property type="match status" value="1"/>
</dbReference>
<dbReference type="PROSITE" id="PS51421">
    <property type="entry name" value="RAS"/>
    <property type="match status" value="1"/>
</dbReference>
<dbReference type="WBParaSite" id="nRc.2.0.1.t24818-RA">
    <property type="protein sequence ID" value="nRc.2.0.1.t24818-RA"/>
    <property type="gene ID" value="nRc.2.0.1.g24818"/>
</dbReference>
<reference evidence="4" key="1">
    <citation type="submission" date="2022-11" db="UniProtKB">
        <authorList>
            <consortium name="WormBaseParasite"/>
        </authorList>
    </citation>
    <scope>IDENTIFICATION</scope>
</reference>
<dbReference type="AlphaFoldDB" id="A0A915JGK9"/>
<evidence type="ECO:0000256" key="2">
    <source>
        <dbReference type="ARBA" id="ARBA00023134"/>
    </source>
</evidence>
<proteinExistence type="predicted"/>
<dbReference type="InterPro" id="IPR050227">
    <property type="entry name" value="Rab"/>
</dbReference>
<name>A0A915JGK9_ROMCU</name>
<accession>A0A915JGK9</accession>
<protein>
    <submittedName>
        <fullName evidence="4">Uncharacterized protein</fullName>
    </submittedName>
</protein>
<evidence type="ECO:0000313" key="4">
    <source>
        <dbReference type="WBParaSite" id="nRc.2.0.1.t24818-RA"/>
    </source>
</evidence>
<dbReference type="FunFam" id="3.40.50.300:FF:001447">
    <property type="entry name" value="Ras-related protein Rab-1B"/>
    <property type="match status" value="1"/>
</dbReference>
<dbReference type="Proteomes" id="UP000887565">
    <property type="component" value="Unplaced"/>
</dbReference>
<dbReference type="SMART" id="SM00173">
    <property type="entry name" value="RAS"/>
    <property type="match status" value="1"/>
</dbReference>
<dbReference type="InterPro" id="IPR005225">
    <property type="entry name" value="Small_GTP-bd"/>
</dbReference>
<evidence type="ECO:0000313" key="3">
    <source>
        <dbReference type="Proteomes" id="UP000887565"/>
    </source>
</evidence>
<dbReference type="SMART" id="SM00175">
    <property type="entry name" value="RAB"/>
    <property type="match status" value="1"/>
</dbReference>
<keyword evidence="3" id="KW-1185">Reference proteome</keyword>
<organism evidence="3 4">
    <name type="scientific">Romanomermis culicivorax</name>
    <name type="common">Nematode worm</name>
    <dbReference type="NCBI Taxonomy" id="13658"/>
    <lineage>
        <taxon>Eukaryota</taxon>
        <taxon>Metazoa</taxon>
        <taxon>Ecdysozoa</taxon>
        <taxon>Nematoda</taxon>
        <taxon>Enoplea</taxon>
        <taxon>Dorylaimia</taxon>
        <taxon>Mermithida</taxon>
        <taxon>Mermithoidea</taxon>
        <taxon>Mermithidae</taxon>
        <taxon>Romanomermis</taxon>
    </lineage>
</organism>
<dbReference type="PANTHER" id="PTHR47977">
    <property type="entry name" value="RAS-RELATED PROTEIN RAB"/>
    <property type="match status" value="1"/>
</dbReference>
<dbReference type="InterPro" id="IPR001806">
    <property type="entry name" value="Small_GTPase"/>
</dbReference>
<dbReference type="Gene3D" id="3.40.50.300">
    <property type="entry name" value="P-loop containing nucleotide triphosphate hydrolases"/>
    <property type="match status" value="1"/>
</dbReference>
<sequence>GVDFKTKTVDITGNRVKLAIWDTAGQERFRTLTPSFYKGAQGAICVYDVTKRETFDKMSDWLEEIHTFATKADLVTMLVANKTDKIDRVVSKQEGLAFARKHSMLFIEASAKTAEGVKDAFEELVQKILDTPGLWESDHRGFRINQQDTLPQNVYWCGGC</sequence>
<dbReference type="OMA" id="WENDTRQ"/>
<dbReference type="GO" id="GO:0003924">
    <property type="term" value="F:GTPase activity"/>
    <property type="evidence" value="ECO:0007669"/>
    <property type="project" value="InterPro"/>
</dbReference>
<keyword evidence="2" id="KW-0342">GTP-binding</keyword>
<dbReference type="SUPFAM" id="SSF52540">
    <property type="entry name" value="P-loop containing nucleoside triphosphate hydrolases"/>
    <property type="match status" value="1"/>
</dbReference>
<dbReference type="NCBIfam" id="TIGR00231">
    <property type="entry name" value="small_GTP"/>
    <property type="match status" value="1"/>
</dbReference>
<keyword evidence="1" id="KW-0547">Nucleotide-binding</keyword>
<dbReference type="GO" id="GO:0050661">
    <property type="term" value="F:NADP binding"/>
    <property type="evidence" value="ECO:0007669"/>
    <property type="project" value="InterPro"/>
</dbReference>